<dbReference type="KEGG" id="acan:ACA1_137590"/>
<proteinExistence type="predicted"/>
<dbReference type="GeneID" id="14919163"/>
<name>L8H0T6_ACACF</name>
<sequence length="93" mass="10100">MAPATTEVITHLKLLGLKDHVTGLTVVPEKLHQSETDLSLAIQCLEHEKHIQQTLGMIKKLVDDDLLPLIEGATTAKAVLDILKAPGHRSCCT</sequence>
<protein>
    <submittedName>
        <fullName evidence="1">Uncharacterized protein</fullName>
    </submittedName>
</protein>
<dbReference type="VEuPathDB" id="AmoebaDB:ACA1_137590"/>
<dbReference type="RefSeq" id="XP_004340416.1">
    <property type="nucleotide sequence ID" value="XM_004340368.1"/>
</dbReference>
<dbReference type="AlphaFoldDB" id="L8H0T6"/>
<dbReference type="EMBL" id="KB007956">
    <property type="protein sequence ID" value="ELR18388.1"/>
    <property type="molecule type" value="Genomic_DNA"/>
</dbReference>
<accession>L8H0T6</accession>
<gene>
    <name evidence="1" type="ORF">ACA1_137590</name>
</gene>
<evidence type="ECO:0000313" key="2">
    <source>
        <dbReference type="Proteomes" id="UP000011083"/>
    </source>
</evidence>
<dbReference type="Proteomes" id="UP000011083">
    <property type="component" value="Unassembled WGS sequence"/>
</dbReference>
<keyword evidence="2" id="KW-1185">Reference proteome</keyword>
<reference evidence="1 2" key="1">
    <citation type="journal article" date="2013" name="Genome Biol.">
        <title>Genome of Acanthamoeba castellanii highlights extensive lateral gene transfer and early evolution of tyrosine kinase signaling.</title>
        <authorList>
            <person name="Clarke M."/>
            <person name="Lohan A.J."/>
            <person name="Liu B."/>
            <person name="Lagkouvardos I."/>
            <person name="Roy S."/>
            <person name="Zafar N."/>
            <person name="Bertelli C."/>
            <person name="Schilde C."/>
            <person name="Kianianmomeni A."/>
            <person name="Burglin T.R."/>
            <person name="Frech C."/>
            <person name="Turcotte B."/>
            <person name="Kopec K.O."/>
            <person name="Synnott J.M."/>
            <person name="Choo C."/>
            <person name="Paponov I."/>
            <person name="Finkler A."/>
            <person name="Soon Heng Tan C."/>
            <person name="Hutchins A.P."/>
            <person name="Weinmeier T."/>
            <person name="Rattei T."/>
            <person name="Chu J.S."/>
            <person name="Gimenez G."/>
            <person name="Irimia M."/>
            <person name="Rigden D.J."/>
            <person name="Fitzpatrick D.A."/>
            <person name="Lorenzo-Morales J."/>
            <person name="Bateman A."/>
            <person name="Chiu C.H."/>
            <person name="Tang P."/>
            <person name="Hegemann P."/>
            <person name="Fromm H."/>
            <person name="Raoult D."/>
            <person name="Greub G."/>
            <person name="Miranda-Saavedra D."/>
            <person name="Chen N."/>
            <person name="Nash P."/>
            <person name="Ginger M.L."/>
            <person name="Horn M."/>
            <person name="Schaap P."/>
            <person name="Caler L."/>
            <person name="Loftus B."/>
        </authorList>
    </citation>
    <scope>NUCLEOTIDE SEQUENCE [LARGE SCALE GENOMIC DNA]</scope>
    <source>
        <strain evidence="1 2">Neff</strain>
    </source>
</reference>
<evidence type="ECO:0000313" key="1">
    <source>
        <dbReference type="EMBL" id="ELR18388.1"/>
    </source>
</evidence>
<organism evidence="1 2">
    <name type="scientific">Acanthamoeba castellanii (strain ATCC 30010 / Neff)</name>
    <dbReference type="NCBI Taxonomy" id="1257118"/>
    <lineage>
        <taxon>Eukaryota</taxon>
        <taxon>Amoebozoa</taxon>
        <taxon>Discosea</taxon>
        <taxon>Longamoebia</taxon>
        <taxon>Centramoebida</taxon>
        <taxon>Acanthamoebidae</taxon>
        <taxon>Acanthamoeba</taxon>
    </lineage>
</organism>